<name>C9MVQ8_9FUSO</name>
<dbReference type="Proteomes" id="UP000006233">
    <property type="component" value="Unassembled WGS sequence"/>
</dbReference>
<protein>
    <recommendedName>
        <fullName evidence="1">WAC domain-containing protein</fullName>
    </recommendedName>
</protein>
<evidence type="ECO:0000313" key="3">
    <source>
        <dbReference type="Proteomes" id="UP000006233"/>
    </source>
</evidence>
<dbReference type="AlphaFoldDB" id="C9MVQ8"/>
<gene>
    <name evidence="2" type="ORF">GCWU000323_00730</name>
</gene>
<reference evidence="2 3" key="1">
    <citation type="submission" date="2009-09" db="EMBL/GenBank/DDBJ databases">
        <authorList>
            <person name="Weinstock G."/>
            <person name="Sodergren E."/>
            <person name="Clifton S."/>
            <person name="Fulton L."/>
            <person name="Fulton B."/>
            <person name="Courtney L."/>
            <person name="Fronick C."/>
            <person name="Harrison M."/>
            <person name="Strong C."/>
            <person name="Farmer C."/>
            <person name="Delahaunty K."/>
            <person name="Markovic C."/>
            <person name="Hall O."/>
            <person name="Minx P."/>
            <person name="Tomlinson C."/>
            <person name="Mitreva M."/>
            <person name="Nelson J."/>
            <person name="Hou S."/>
            <person name="Wollam A."/>
            <person name="Pepin K.H."/>
            <person name="Johnson M."/>
            <person name="Bhonagiri V."/>
            <person name="Nash W.E."/>
            <person name="Warren W."/>
            <person name="Chinwalla A."/>
            <person name="Mardis E.R."/>
            <person name="Wilson R.K."/>
        </authorList>
    </citation>
    <scope>NUCLEOTIDE SEQUENCE [LARGE SCALE GENOMIC DNA]</scope>
    <source>
        <strain evidence="2 3">F0254</strain>
    </source>
</reference>
<accession>C9MVQ8</accession>
<dbReference type="InterPro" id="IPR013136">
    <property type="entry name" value="WSTF_Acf1_Cbp146"/>
</dbReference>
<proteinExistence type="predicted"/>
<comment type="caution">
    <text evidence="2">The sequence shown here is derived from an EMBL/GenBank/DDBJ whole genome shotgun (WGS) entry which is preliminary data.</text>
</comment>
<dbReference type="PROSITE" id="PS51136">
    <property type="entry name" value="WAC"/>
    <property type="match status" value="1"/>
</dbReference>
<dbReference type="HOGENOM" id="CLU_3044914_0_0_0"/>
<feature type="domain" description="WAC" evidence="1">
    <location>
        <begin position="27"/>
        <end position="54"/>
    </location>
</feature>
<evidence type="ECO:0000259" key="1">
    <source>
        <dbReference type="PROSITE" id="PS51136"/>
    </source>
</evidence>
<organism evidence="2 3">
    <name type="scientific">Leptotrichia hofstadii F0254</name>
    <dbReference type="NCBI Taxonomy" id="634994"/>
    <lineage>
        <taxon>Bacteria</taxon>
        <taxon>Fusobacteriati</taxon>
        <taxon>Fusobacteriota</taxon>
        <taxon>Fusobacteriia</taxon>
        <taxon>Fusobacteriales</taxon>
        <taxon>Leptotrichiaceae</taxon>
        <taxon>Leptotrichia</taxon>
    </lineage>
</organism>
<evidence type="ECO:0000313" key="2">
    <source>
        <dbReference type="EMBL" id="EEX75480.1"/>
    </source>
</evidence>
<dbReference type="EMBL" id="ACVB02000007">
    <property type="protein sequence ID" value="EEX75480.1"/>
    <property type="molecule type" value="Genomic_DNA"/>
</dbReference>
<sequence length="54" mass="6795">MLRRKVYFLNYRKLKSYCVNTRENNLIKVYLIRLKNEIFDDFSKYLNKVLFLKE</sequence>